<gene>
    <name evidence="1" type="ORF">Fmac_001796</name>
</gene>
<sequence>MEVIELMFIKIQSGLQVPKIRRFSLLGFELINIYYDGDSTRNNIADDIQLKGYTCPRSHEAFQLK</sequence>
<evidence type="ECO:0000313" key="2">
    <source>
        <dbReference type="Proteomes" id="UP001603857"/>
    </source>
</evidence>
<dbReference type="EMBL" id="JBGMDY010000001">
    <property type="protein sequence ID" value="KAL2347796.1"/>
    <property type="molecule type" value="Genomic_DNA"/>
</dbReference>
<dbReference type="AlphaFoldDB" id="A0ABD1NI98"/>
<reference evidence="1 2" key="1">
    <citation type="submission" date="2024-08" db="EMBL/GenBank/DDBJ databases">
        <title>Insights into the chromosomal genome structure of Flemingia macrophylla.</title>
        <authorList>
            <person name="Ding Y."/>
            <person name="Zhao Y."/>
            <person name="Bi W."/>
            <person name="Wu M."/>
            <person name="Zhao G."/>
            <person name="Gong Y."/>
            <person name="Li W."/>
            <person name="Zhang P."/>
        </authorList>
    </citation>
    <scope>NUCLEOTIDE SEQUENCE [LARGE SCALE GENOMIC DNA]</scope>
    <source>
        <strain evidence="1">DYQJB</strain>
        <tissue evidence="1">Leaf</tissue>
    </source>
</reference>
<accession>A0ABD1NI98</accession>
<dbReference type="Proteomes" id="UP001603857">
    <property type="component" value="Unassembled WGS sequence"/>
</dbReference>
<evidence type="ECO:0000313" key="1">
    <source>
        <dbReference type="EMBL" id="KAL2347796.1"/>
    </source>
</evidence>
<protein>
    <submittedName>
        <fullName evidence="1">Uncharacterized protein</fullName>
    </submittedName>
</protein>
<proteinExistence type="predicted"/>
<organism evidence="1 2">
    <name type="scientific">Flemingia macrophylla</name>
    <dbReference type="NCBI Taxonomy" id="520843"/>
    <lineage>
        <taxon>Eukaryota</taxon>
        <taxon>Viridiplantae</taxon>
        <taxon>Streptophyta</taxon>
        <taxon>Embryophyta</taxon>
        <taxon>Tracheophyta</taxon>
        <taxon>Spermatophyta</taxon>
        <taxon>Magnoliopsida</taxon>
        <taxon>eudicotyledons</taxon>
        <taxon>Gunneridae</taxon>
        <taxon>Pentapetalae</taxon>
        <taxon>rosids</taxon>
        <taxon>fabids</taxon>
        <taxon>Fabales</taxon>
        <taxon>Fabaceae</taxon>
        <taxon>Papilionoideae</taxon>
        <taxon>50 kb inversion clade</taxon>
        <taxon>NPAAA clade</taxon>
        <taxon>indigoferoid/millettioid clade</taxon>
        <taxon>Phaseoleae</taxon>
        <taxon>Flemingia</taxon>
    </lineage>
</organism>
<comment type="caution">
    <text evidence="1">The sequence shown here is derived from an EMBL/GenBank/DDBJ whole genome shotgun (WGS) entry which is preliminary data.</text>
</comment>
<name>A0ABD1NI98_9FABA</name>
<keyword evidence="2" id="KW-1185">Reference proteome</keyword>